<protein>
    <submittedName>
        <fullName evidence="2">Uncharacterized protein</fullName>
    </submittedName>
</protein>
<name>A0AAV7MWD2_PLEWA</name>
<evidence type="ECO:0000313" key="2">
    <source>
        <dbReference type="EMBL" id="KAJ1107474.1"/>
    </source>
</evidence>
<comment type="caution">
    <text evidence="2">The sequence shown here is derived from an EMBL/GenBank/DDBJ whole genome shotgun (WGS) entry which is preliminary data.</text>
</comment>
<accession>A0AAV7MWD2</accession>
<gene>
    <name evidence="2" type="ORF">NDU88_004864</name>
</gene>
<reference evidence="2" key="1">
    <citation type="journal article" date="2022" name="bioRxiv">
        <title>Sequencing and chromosome-scale assembly of the giantPleurodeles waltlgenome.</title>
        <authorList>
            <person name="Brown T."/>
            <person name="Elewa A."/>
            <person name="Iarovenko S."/>
            <person name="Subramanian E."/>
            <person name="Araus A.J."/>
            <person name="Petzold A."/>
            <person name="Susuki M."/>
            <person name="Suzuki K.-i.T."/>
            <person name="Hayashi T."/>
            <person name="Toyoda A."/>
            <person name="Oliveira C."/>
            <person name="Osipova E."/>
            <person name="Leigh N.D."/>
            <person name="Simon A."/>
            <person name="Yun M.H."/>
        </authorList>
    </citation>
    <scope>NUCLEOTIDE SEQUENCE</scope>
    <source>
        <strain evidence="2">20211129_DDA</strain>
        <tissue evidence="2">Liver</tissue>
    </source>
</reference>
<sequence>MWGEESPRPRLPPAHTPHAYTLYTLESSSALVGKSFSLLHGQMKTQRVHDPFKGGGRCGKGRVLLAGQGPPTVTRGEGGGASDSKRRFTGVTGKVLQPGNRRHVVKGLN</sequence>
<dbReference type="Proteomes" id="UP001066276">
    <property type="component" value="Chromosome 9"/>
</dbReference>
<proteinExistence type="predicted"/>
<dbReference type="EMBL" id="JANPWB010000013">
    <property type="protein sequence ID" value="KAJ1107474.1"/>
    <property type="molecule type" value="Genomic_DNA"/>
</dbReference>
<keyword evidence="3" id="KW-1185">Reference proteome</keyword>
<feature type="region of interest" description="Disordered" evidence="1">
    <location>
        <begin position="66"/>
        <end position="87"/>
    </location>
</feature>
<dbReference type="AlphaFoldDB" id="A0AAV7MWD2"/>
<evidence type="ECO:0000313" key="3">
    <source>
        <dbReference type="Proteomes" id="UP001066276"/>
    </source>
</evidence>
<evidence type="ECO:0000256" key="1">
    <source>
        <dbReference type="SAM" id="MobiDB-lite"/>
    </source>
</evidence>
<organism evidence="2 3">
    <name type="scientific">Pleurodeles waltl</name>
    <name type="common">Iberian ribbed newt</name>
    <dbReference type="NCBI Taxonomy" id="8319"/>
    <lineage>
        <taxon>Eukaryota</taxon>
        <taxon>Metazoa</taxon>
        <taxon>Chordata</taxon>
        <taxon>Craniata</taxon>
        <taxon>Vertebrata</taxon>
        <taxon>Euteleostomi</taxon>
        <taxon>Amphibia</taxon>
        <taxon>Batrachia</taxon>
        <taxon>Caudata</taxon>
        <taxon>Salamandroidea</taxon>
        <taxon>Salamandridae</taxon>
        <taxon>Pleurodelinae</taxon>
        <taxon>Pleurodeles</taxon>
    </lineage>
</organism>